<dbReference type="Pfam" id="PF03652">
    <property type="entry name" value="RuvX"/>
    <property type="match status" value="1"/>
</dbReference>
<gene>
    <name evidence="7" type="ORF">DN062_04785</name>
</gene>
<evidence type="ECO:0000313" key="7">
    <source>
        <dbReference type="EMBL" id="RAU18803.1"/>
    </source>
</evidence>
<evidence type="ECO:0000256" key="1">
    <source>
        <dbReference type="ARBA" id="ARBA00022490"/>
    </source>
</evidence>
<dbReference type="EMBL" id="QKRX01000003">
    <property type="protein sequence ID" value="RAU18803.1"/>
    <property type="molecule type" value="Genomic_DNA"/>
</dbReference>
<reference evidence="7 8" key="1">
    <citation type="submission" date="2018-06" db="EMBL/GenBank/DDBJ databases">
        <title>Nitrincola tibetense sp. nov., isolated from Lake XuguoCo on Tibetan Plateau.</title>
        <authorList>
            <person name="Xing P."/>
        </authorList>
    </citation>
    <scope>NUCLEOTIDE SEQUENCE [LARGE SCALE GENOMIC DNA]</scope>
    <source>
        <strain evidence="8">xg18</strain>
    </source>
</reference>
<keyword evidence="2 5" id="KW-0690">Ribosome biogenesis</keyword>
<dbReference type="InterPro" id="IPR037027">
    <property type="entry name" value="YqgF/RNaseH-like_dom_sf"/>
</dbReference>
<organism evidence="7 8">
    <name type="scientific">Nitrincola tibetensis</name>
    <dbReference type="NCBI Taxonomy" id="2219697"/>
    <lineage>
        <taxon>Bacteria</taxon>
        <taxon>Pseudomonadati</taxon>
        <taxon>Pseudomonadota</taxon>
        <taxon>Gammaproteobacteria</taxon>
        <taxon>Oceanospirillales</taxon>
        <taxon>Oceanospirillaceae</taxon>
        <taxon>Nitrincola</taxon>
    </lineage>
</organism>
<comment type="similarity">
    <text evidence="5">Belongs to the YqgF HJR family.</text>
</comment>
<comment type="caution">
    <text evidence="7">The sequence shown here is derived from an EMBL/GenBank/DDBJ whole genome shotgun (WGS) entry which is preliminary data.</text>
</comment>
<evidence type="ECO:0000313" key="8">
    <source>
        <dbReference type="Proteomes" id="UP000250744"/>
    </source>
</evidence>
<dbReference type="Proteomes" id="UP000250744">
    <property type="component" value="Unassembled WGS sequence"/>
</dbReference>
<dbReference type="SMART" id="SM00732">
    <property type="entry name" value="YqgFc"/>
    <property type="match status" value="1"/>
</dbReference>
<comment type="subcellular location">
    <subcellularLocation>
        <location evidence="5">Cytoplasm</location>
    </subcellularLocation>
</comment>
<evidence type="ECO:0000256" key="3">
    <source>
        <dbReference type="ARBA" id="ARBA00022722"/>
    </source>
</evidence>
<dbReference type="InterPro" id="IPR005227">
    <property type="entry name" value="YqgF"/>
</dbReference>
<dbReference type="SUPFAM" id="SSF53098">
    <property type="entry name" value="Ribonuclease H-like"/>
    <property type="match status" value="1"/>
</dbReference>
<proteinExistence type="inferred from homology"/>
<dbReference type="GO" id="GO:0004518">
    <property type="term" value="F:nuclease activity"/>
    <property type="evidence" value="ECO:0007669"/>
    <property type="project" value="UniProtKB-KW"/>
</dbReference>
<dbReference type="GO" id="GO:0005829">
    <property type="term" value="C:cytosol"/>
    <property type="evidence" value="ECO:0007669"/>
    <property type="project" value="TreeGrafter"/>
</dbReference>
<dbReference type="OrthoDB" id="9796140at2"/>
<feature type="domain" description="YqgF/RNase H-like" evidence="6">
    <location>
        <begin position="6"/>
        <end position="106"/>
    </location>
</feature>
<dbReference type="GO" id="GO:0016788">
    <property type="term" value="F:hydrolase activity, acting on ester bonds"/>
    <property type="evidence" value="ECO:0007669"/>
    <property type="project" value="UniProtKB-UniRule"/>
</dbReference>
<sequence>MNQNNQTALGFDFGTGRIGVAIGQRLTGTAHPLPPISARDGIPDWSALLELMTTWQPQCLVVGLPLNMDGSISEMARRARKFANRLHERYKLPCYLIDERLTTHEAKQIHRAQGGSTHYKKDPVDSIAARLLLEDWFASNHLIPSHTPLETVYGIGTPER</sequence>
<evidence type="ECO:0000256" key="5">
    <source>
        <dbReference type="HAMAP-Rule" id="MF_00651"/>
    </source>
</evidence>
<keyword evidence="1 5" id="KW-0963">Cytoplasm</keyword>
<dbReference type="NCBIfam" id="TIGR00250">
    <property type="entry name" value="RNAse_H_YqgF"/>
    <property type="match status" value="1"/>
</dbReference>
<accession>A0A364NNZ1</accession>
<dbReference type="RefSeq" id="WP_112158073.1">
    <property type="nucleotide sequence ID" value="NZ_QKRX01000003.1"/>
</dbReference>
<name>A0A364NNZ1_9GAMM</name>
<keyword evidence="8" id="KW-1185">Reference proteome</keyword>
<dbReference type="GO" id="GO:0000967">
    <property type="term" value="P:rRNA 5'-end processing"/>
    <property type="evidence" value="ECO:0007669"/>
    <property type="project" value="UniProtKB-UniRule"/>
</dbReference>
<dbReference type="InterPro" id="IPR006641">
    <property type="entry name" value="YqgF/RNaseH-like_dom"/>
</dbReference>
<dbReference type="InterPro" id="IPR012337">
    <property type="entry name" value="RNaseH-like_sf"/>
</dbReference>
<dbReference type="HAMAP" id="MF_00651">
    <property type="entry name" value="Nuclease_YqgF"/>
    <property type="match status" value="1"/>
</dbReference>
<evidence type="ECO:0000256" key="2">
    <source>
        <dbReference type="ARBA" id="ARBA00022517"/>
    </source>
</evidence>
<protein>
    <recommendedName>
        <fullName evidence="5">Putative pre-16S rRNA nuclease</fullName>
        <ecNumber evidence="5">3.1.-.-</ecNumber>
    </recommendedName>
</protein>
<evidence type="ECO:0000259" key="6">
    <source>
        <dbReference type="SMART" id="SM00732"/>
    </source>
</evidence>
<dbReference type="PANTHER" id="PTHR33317:SF4">
    <property type="entry name" value="POLYNUCLEOTIDYL TRANSFERASE, RIBONUCLEASE H-LIKE SUPERFAMILY PROTEIN"/>
    <property type="match status" value="1"/>
</dbReference>
<evidence type="ECO:0000256" key="4">
    <source>
        <dbReference type="ARBA" id="ARBA00022801"/>
    </source>
</evidence>
<dbReference type="EC" id="3.1.-.-" evidence="5"/>
<dbReference type="CDD" id="cd16964">
    <property type="entry name" value="YqgF"/>
    <property type="match status" value="1"/>
</dbReference>
<keyword evidence="3 5" id="KW-0540">Nuclease</keyword>
<dbReference type="AlphaFoldDB" id="A0A364NNZ1"/>
<comment type="function">
    <text evidence="5">Could be a nuclease involved in processing of the 5'-end of pre-16S rRNA.</text>
</comment>
<keyword evidence="4 5" id="KW-0378">Hydrolase</keyword>
<dbReference type="PANTHER" id="PTHR33317">
    <property type="entry name" value="POLYNUCLEOTIDYL TRANSFERASE, RIBONUCLEASE H-LIKE SUPERFAMILY PROTEIN"/>
    <property type="match status" value="1"/>
</dbReference>
<dbReference type="Gene3D" id="3.30.420.140">
    <property type="entry name" value="YqgF/RNase H-like domain"/>
    <property type="match status" value="1"/>
</dbReference>